<proteinExistence type="predicted"/>
<dbReference type="Proteomes" id="UP000789920">
    <property type="component" value="Unassembled WGS sequence"/>
</dbReference>
<protein>
    <submittedName>
        <fullName evidence="1">10786_t:CDS:1</fullName>
    </submittedName>
</protein>
<feature type="non-terminal residue" evidence="1">
    <location>
        <position position="1"/>
    </location>
</feature>
<evidence type="ECO:0000313" key="2">
    <source>
        <dbReference type="Proteomes" id="UP000789920"/>
    </source>
</evidence>
<name>A0ACA9SFV5_9GLOM</name>
<reference evidence="1" key="1">
    <citation type="submission" date="2021-06" db="EMBL/GenBank/DDBJ databases">
        <authorList>
            <person name="Kallberg Y."/>
            <person name="Tangrot J."/>
            <person name="Rosling A."/>
        </authorList>
    </citation>
    <scope>NUCLEOTIDE SEQUENCE</scope>
    <source>
        <strain evidence="1">MA461A</strain>
    </source>
</reference>
<dbReference type="EMBL" id="CAJVQC010117207">
    <property type="protein sequence ID" value="CAG8837281.1"/>
    <property type="molecule type" value="Genomic_DNA"/>
</dbReference>
<accession>A0ACA9SFV5</accession>
<organism evidence="1 2">
    <name type="scientific">Racocetra persica</name>
    <dbReference type="NCBI Taxonomy" id="160502"/>
    <lineage>
        <taxon>Eukaryota</taxon>
        <taxon>Fungi</taxon>
        <taxon>Fungi incertae sedis</taxon>
        <taxon>Mucoromycota</taxon>
        <taxon>Glomeromycotina</taxon>
        <taxon>Glomeromycetes</taxon>
        <taxon>Diversisporales</taxon>
        <taxon>Gigasporaceae</taxon>
        <taxon>Racocetra</taxon>
    </lineage>
</organism>
<keyword evidence="2" id="KW-1185">Reference proteome</keyword>
<sequence length="56" mass="6182">QESANIIIEDFENETDENNKTDLHLSASFLGSKDGAFLMLQMLLLLPAVEKNQASS</sequence>
<evidence type="ECO:0000313" key="1">
    <source>
        <dbReference type="EMBL" id="CAG8837281.1"/>
    </source>
</evidence>
<gene>
    <name evidence="1" type="ORF">RPERSI_LOCUS30246</name>
</gene>
<comment type="caution">
    <text evidence="1">The sequence shown here is derived from an EMBL/GenBank/DDBJ whole genome shotgun (WGS) entry which is preliminary data.</text>
</comment>